<dbReference type="InterPro" id="IPR000028">
    <property type="entry name" value="Chloroperoxidase"/>
</dbReference>
<feature type="domain" description="Heme haloperoxidase family profile" evidence="10">
    <location>
        <begin position="23"/>
        <end position="245"/>
    </location>
</feature>
<reference evidence="11 12" key="1">
    <citation type="submission" date="2023-10" db="EMBL/GenBank/DDBJ databases">
        <title>Draft genome sequence of Xylaria bambusicola isolate GMP-LS, the root and basal stem rot pathogen of sugarcane in Indonesia.</title>
        <authorList>
            <person name="Selvaraj P."/>
            <person name="Muralishankar V."/>
            <person name="Muruganantham S."/>
            <person name="Sp S."/>
            <person name="Haryani S."/>
            <person name="Lau K.J.X."/>
            <person name="Naqvi N.I."/>
        </authorList>
    </citation>
    <scope>NUCLEOTIDE SEQUENCE [LARGE SCALE GENOMIC DNA]</scope>
    <source>
        <strain evidence="11">GMP-LS</strain>
    </source>
</reference>
<dbReference type="EMBL" id="JAWHQM010000004">
    <property type="protein sequence ID" value="KAK5626792.1"/>
    <property type="molecule type" value="Genomic_DNA"/>
</dbReference>
<keyword evidence="12" id="KW-1185">Reference proteome</keyword>
<organism evidence="11 12">
    <name type="scientific">Xylaria bambusicola</name>
    <dbReference type="NCBI Taxonomy" id="326684"/>
    <lineage>
        <taxon>Eukaryota</taxon>
        <taxon>Fungi</taxon>
        <taxon>Dikarya</taxon>
        <taxon>Ascomycota</taxon>
        <taxon>Pezizomycotina</taxon>
        <taxon>Sordariomycetes</taxon>
        <taxon>Xylariomycetidae</taxon>
        <taxon>Xylariales</taxon>
        <taxon>Xylariaceae</taxon>
        <taxon>Xylaria</taxon>
    </lineage>
</organism>
<keyword evidence="3" id="KW-0349">Heme</keyword>
<dbReference type="GO" id="GO:0004601">
    <property type="term" value="F:peroxidase activity"/>
    <property type="evidence" value="ECO:0007669"/>
    <property type="project" value="UniProtKB-KW"/>
</dbReference>
<evidence type="ECO:0000256" key="8">
    <source>
        <dbReference type="SAM" id="MobiDB-lite"/>
    </source>
</evidence>
<evidence type="ECO:0000256" key="5">
    <source>
        <dbReference type="ARBA" id="ARBA00023002"/>
    </source>
</evidence>
<dbReference type="SUPFAM" id="SSF47571">
    <property type="entry name" value="Cloroperoxidase"/>
    <property type="match status" value="1"/>
</dbReference>
<feature type="chain" id="PRO_5042943016" description="Heme haloperoxidase family profile domain-containing protein" evidence="9">
    <location>
        <begin position="16"/>
        <end position="251"/>
    </location>
</feature>
<dbReference type="PANTHER" id="PTHR33577:SF9">
    <property type="entry name" value="PEROXIDASE STCC"/>
    <property type="match status" value="1"/>
</dbReference>
<gene>
    <name evidence="11" type="ORF">RRF57_002507</name>
</gene>
<dbReference type="InterPro" id="IPR036851">
    <property type="entry name" value="Chloroperoxidase-like_sf"/>
</dbReference>
<feature type="signal peptide" evidence="9">
    <location>
        <begin position="1"/>
        <end position="15"/>
    </location>
</feature>
<keyword evidence="5" id="KW-0560">Oxidoreductase</keyword>
<comment type="caution">
    <text evidence="11">The sequence shown here is derived from an EMBL/GenBank/DDBJ whole genome shotgun (WGS) entry which is preliminary data.</text>
</comment>
<dbReference type="GO" id="GO:0046872">
    <property type="term" value="F:metal ion binding"/>
    <property type="evidence" value="ECO:0007669"/>
    <property type="project" value="UniProtKB-KW"/>
</dbReference>
<evidence type="ECO:0000313" key="12">
    <source>
        <dbReference type="Proteomes" id="UP001305414"/>
    </source>
</evidence>
<dbReference type="Pfam" id="PF01328">
    <property type="entry name" value="Peroxidase_2"/>
    <property type="match status" value="1"/>
</dbReference>
<protein>
    <recommendedName>
        <fullName evidence="10">Heme haloperoxidase family profile domain-containing protein</fullName>
    </recommendedName>
</protein>
<comment type="cofactor">
    <cofactor evidence="1">
        <name>heme b</name>
        <dbReference type="ChEBI" id="CHEBI:60344"/>
    </cofactor>
</comment>
<evidence type="ECO:0000256" key="6">
    <source>
        <dbReference type="ARBA" id="ARBA00023004"/>
    </source>
</evidence>
<dbReference type="AlphaFoldDB" id="A0AAN7Z1V7"/>
<evidence type="ECO:0000256" key="9">
    <source>
        <dbReference type="SAM" id="SignalP"/>
    </source>
</evidence>
<keyword evidence="4" id="KW-0479">Metal-binding</keyword>
<dbReference type="PANTHER" id="PTHR33577">
    <property type="entry name" value="STERIGMATOCYSTIN BIOSYNTHESIS PEROXIDASE STCC-RELATED"/>
    <property type="match status" value="1"/>
</dbReference>
<comment type="similarity">
    <text evidence="7">Belongs to the chloroperoxidase family.</text>
</comment>
<name>A0AAN7Z1V7_9PEZI</name>
<evidence type="ECO:0000313" key="11">
    <source>
        <dbReference type="EMBL" id="KAK5626792.1"/>
    </source>
</evidence>
<keyword evidence="9" id="KW-0732">Signal</keyword>
<evidence type="ECO:0000256" key="2">
    <source>
        <dbReference type="ARBA" id="ARBA00022559"/>
    </source>
</evidence>
<evidence type="ECO:0000259" key="10">
    <source>
        <dbReference type="PROSITE" id="PS51405"/>
    </source>
</evidence>
<dbReference type="PROSITE" id="PS51405">
    <property type="entry name" value="HEME_HALOPEROXIDASE"/>
    <property type="match status" value="1"/>
</dbReference>
<evidence type="ECO:0000256" key="7">
    <source>
        <dbReference type="ARBA" id="ARBA00025795"/>
    </source>
</evidence>
<evidence type="ECO:0000256" key="4">
    <source>
        <dbReference type="ARBA" id="ARBA00022723"/>
    </source>
</evidence>
<evidence type="ECO:0000256" key="1">
    <source>
        <dbReference type="ARBA" id="ARBA00001970"/>
    </source>
</evidence>
<accession>A0AAN7Z1V7</accession>
<dbReference type="Proteomes" id="UP001305414">
    <property type="component" value="Unassembled WGS sequence"/>
</dbReference>
<keyword evidence="2" id="KW-0575">Peroxidase</keyword>
<proteinExistence type="inferred from homology"/>
<sequence length="251" mass="27013">MRFFALLAFVAACAASPIASEAALKPYVKPKSSDSRGPCPLLNTLANHGYLLVHTFSPHNGRNISVQDIGDAIFDATNWHTDFGILPATFAFQGLGLSSIKLSDLNNPKGGEHPASLTRKDASSGDSNTIDATRVAQLLADSKTDYLTVESLAKTRNRLDTTSSPLPTAREISIGQGEGALLMLLMRDTYVRSSNISTIRAPKDRTKVWLLEERFPTAQGWQPAKETVQLSDTAPISTAIVDSQAVQRGTS</sequence>
<feature type="region of interest" description="Disordered" evidence="8">
    <location>
        <begin position="108"/>
        <end position="127"/>
    </location>
</feature>
<keyword evidence="6" id="KW-0408">Iron</keyword>
<evidence type="ECO:0000256" key="3">
    <source>
        <dbReference type="ARBA" id="ARBA00022617"/>
    </source>
</evidence>
<dbReference type="Gene3D" id="1.10.489.10">
    <property type="entry name" value="Chloroperoxidase-like"/>
    <property type="match status" value="1"/>
</dbReference>